<protein>
    <submittedName>
        <fullName evidence="2">Uncharacterized protein</fullName>
    </submittedName>
</protein>
<sequence length="84" mass="9529">MYGSASPVKGHHNQNGNFQRTGSIRKVIPSETTKEIISEKQNETVDKLYKTYRQEYVILAEYEMVQCENITGVYVIPSKESSVG</sequence>
<feature type="region of interest" description="Disordered" evidence="1">
    <location>
        <begin position="1"/>
        <end position="25"/>
    </location>
</feature>
<feature type="non-terminal residue" evidence="2">
    <location>
        <position position="84"/>
    </location>
</feature>
<evidence type="ECO:0000313" key="2">
    <source>
        <dbReference type="EMBL" id="VEN60448.1"/>
    </source>
</evidence>
<accession>A0A653DM80</accession>
<dbReference type="Proteomes" id="UP000410492">
    <property type="component" value="Unassembled WGS sequence"/>
</dbReference>
<gene>
    <name evidence="2" type="ORF">CALMAC_LOCUS18141</name>
</gene>
<reference evidence="2 3" key="1">
    <citation type="submission" date="2019-01" db="EMBL/GenBank/DDBJ databases">
        <authorList>
            <person name="Sayadi A."/>
        </authorList>
    </citation>
    <scope>NUCLEOTIDE SEQUENCE [LARGE SCALE GENOMIC DNA]</scope>
</reference>
<evidence type="ECO:0000256" key="1">
    <source>
        <dbReference type="SAM" id="MobiDB-lite"/>
    </source>
</evidence>
<dbReference type="OrthoDB" id="5596422at2759"/>
<keyword evidence="3" id="KW-1185">Reference proteome</keyword>
<evidence type="ECO:0000313" key="3">
    <source>
        <dbReference type="Proteomes" id="UP000410492"/>
    </source>
</evidence>
<name>A0A653DM80_CALMS</name>
<dbReference type="EMBL" id="CAACVG010012520">
    <property type="protein sequence ID" value="VEN60448.1"/>
    <property type="molecule type" value="Genomic_DNA"/>
</dbReference>
<dbReference type="AlphaFoldDB" id="A0A653DM80"/>
<feature type="compositionally biased region" description="Polar residues" evidence="1">
    <location>
        <begin position="13"/>
        <end position="22"/>
    </location>
</feature>
<organism evidence="2 3">
    <name type="scientific">Callosobruchus maculatus</name>
    <name type="common">Southern cowpea weevil</name>
    <name type="synonym">Pulse bruchid</name>
    <dbReference type="NCBI Taxonomy" id="64391"/>
    <lineage>
        <taxon>Eukaryota</taxon>
        <taxon>Metazoa</taxon>
        <taxon>Ecdysozoa</taxon>
        <taxon>Arthropoda</taxon>
        <taxon>Hexapoda</taxon>
        <taxon>Insecta</taxon>
        <taxon>Pterygota</taxon>
        <taxon>Neoptera</taxon>
        <taxon>Endopterygota</taxon>
        <taxon>Coleoptera</taxon>
        <taxon>Polyphaga</taxon>
        <taxon>Cucujiformia</taxon>
        <taxon>Chrysomeloidea</taxon>
        <taxon>Chrysomelidae</taxon>
        <taxon>Bruchinae</taxon>
        <taxon>Bruchini</taxon>
        <taxon>Callosobruchus</taxon>
    </lineage>
</organism>
<proteinExistence type="predicted"/>